<keyword evidence="4" id="KW-0636">Prenylation</keyword>
<proteinExistence type="inferred from homology"/>
<evidence type="ECO:0000256" key="1">
    <source>
        <dbReference type="ARBA" id="ARBA00004170"/>
    </source>
</evidence>
<gene>
    <name evidence="8" type="ORF">RJ640_028539</name>
</gene>
<dbReference type="GO" id="GO:0009626">
    <property type="term" value="P:plant-type hypersensitive response"/>
    <property type="evidence" value="ECO:0007669"/>
    <property type="project" value="UniProtKB-KW"/>
</dbReference>
<protein>
    <recommendedName>
        <fullName evidence="7">HMA domain-containing protein</fullName>
    </recommendedName>
</protein>
<feature type="compositionally biased region" description="Basic and acidic residues" evidence="6">
    <location>
        <begin position="285"/>
        <end position="298"/>
    </location>
</feature>
<evidence type="ECO:0000256" key="4">
    <source>
        <dbReference type="ARBA" id="ARBA00023289"/>
    </source>
</evidence>
<organism evidence="8 9">
    <name type="scientific">Escallonia rubra</name>
    <dbReference type="NCBI Taxonomy" id="112253"/>
    <lineage>
        <taxon>Eukaryota</taxon>
        <taxon>Viridiplantae</taxon>
        <taxon>Streptophyta</taxon>
        <taxon>Embryophyta</taxon>
        <taxon>Tracheophyta</taxon>
        <taxon>Spermatophyta</taxon>
        <taxon>Magnoliopsida</taxon>
        <taxon>eudicotyledons</taxon>
        <taxon>Gunneridae</taxon>
        <taxon>Pentapetalae</taxon>
        <taxon>asterids</taxon>
        <taxon>campanulids</taxon>
        <taxon>Escalloniales</taxon>
        <taxon>Escalloniaceae</taxon>
        <taxon>Escallonia</taxon>
    </lineage>
</organism>
<dbReference type="Proteomes" id="UP001187471">
    <property type="component" value="Unassembled WGS sequence"/>
</dbReference>
<reference evidence="8" key="1">
    <citation type="submission" date="2022-12" db="EMBL/GenBank/DDBJ databases">
        <title>Draft genome assemblies for two species of Escallonia (Escalloniales).</title>
        <authorList>
            <person name="Chanderbali A."/>
            <person name="Dervinis C."/>
            <person name="Anghel I."/>
            <person name="Soltis D."/>
            <person name="Soltis P."/>
            <person name="Zapata F."/>
        </authorList>
    </citation>
    <scope>NUCLEOTIDE SEQUENCE</scope>
    <source>
        <strain evidence="8">UCBG92.1500</strain>
        <tissue evidence="8">Leaf</tissue>
    </source>
</reference>
<feature type="domain" description="HMA" evidence="7">
    <location>
        <begin position="53"/>
        <end position="116"/>
    </location>
</feature>
<dbReference type="GO" id="GO:0016020">
    <property type="term" value="C:membrane"/>
    <property type="evidence" value="ECO:0007669"/>
    <property type="project" value="UniProtKB-SubCell"/>
</dbReference>
<dbReference type="CDD" id="cd00371">
    <property type="entry name" value="HMA"/>
    <property type="match status" value="1"/>
</dbReference>
<dbReference type="FunFam" id="3.30.70.100:FF:000008">
    <property type="entry name" value="Copper transport protein ATOX1"/>
    <property type="match status" value="1"/>
</dbReference>
<keyword evidence="4" id="KW-0449">Lipoprotein</keyword>
<dbReference type="EMBL" id="JAVXUO010001269">
    <property type="protein sequence ID" value="KAK2984075.1"/>
    <property type="molecule type" value="Genomic_DNA"/>
</dbReference>
<dbReference type="Pfam" id="PF00403">
    <property type="entry name" value="HMA"/>
    <property type="match status" value="1"/>
</dbReference>
<comment type="similarity">
    <text evidence="5">Belongs to the HIPP family.</text>
</comment>
<evidence type="ECO:0000256" key="5">
    <source>
        <dbReference type="ARBA" id="ARBA00024045"/>
    </source>
</evidence>
<accession>A0AA88UGN0</accession>
<evidence type="ECO:0000256" key="6">
    <source>
        <dbReference type="SAM" id="MobiDB-lite"/>
    </source>
</evidence>
<dbReference type="Gene3D" id="3.30.70.100">
    <property type="match status" value="1"/>
</dbReference>
<feature type="compositionally biased region" description="Acidic residues" evidence="6">
    <location>
        <begin position="193"/>
        <end position="227"/>
    </location>
</feature>
<dbReference type="InterPro" id="IPR006121">
    <property type="entry name" value="HMA_dom"/>
</dbReference>
<sequence length="606" mass="62991">MFGTIFFDGADKMVWPLLEGSMCVCAILDAGGNEPRRVGAGALRMNKQDLMKLQSCVLRVNIHCDGCKQKVKKSLQKIEGVYSTHIDVEQGKVTVAGNVDPATLIKKLVKSGKHAELWGAQKAPNHQNNQFKNMQIDFAKGGKDNNKSQKGGKDQQKGGPQAHFQQMQQHVKGSKDLKLPSKEQKSVKFNLADDFDDDDGEFDDEFDDDYGSDDDDDFDDDDYDDGFDGLHHKPTKMAPFMGGGHGPNGMMMNGKGKGGGNNGGNSKKGDVFEFPVQMKGSGGKSDGKNGKGGKKDGNDAGTGKNKGENKKQGGGGVMKIRSFLGFGKSSSGAGKNGEGKNKGGGSKNGGEFPGGGKKGGGGGKKGGGKNGGGYQGESKTGGGKNGGGFMGEGKNGGGGGKNGGGFMGEGKNGGGGGKNGGGFLGEGKNGGGSIKGVNNGGVGGRDNSGNWGKQGGGKIDGSHLMSNMQNGFHDMDHHGAGGRNMGQMGNYPMSQMGNYPMGQMGNYPMGQMGNMPAVQGLPAAPAMNAGGYYQGVGQANPYNQQQYMAAMMMNQQRAMNGTGMYQPMMYGRPQPAMSYGPQMAPPAGDHITHMFSDENTDSCSIM</sequence>
<feature type="region of interest" description="Disordered" evidence="6">
    <location>
        <begin position="139"/>
        <end position="162"/>
    </location>
</feature>
<feature type="compositionally biased region" description="Gly residues" evidence="6">
    <location>
        <begin position="342"/>
        <end position="459"/>
    </location>
</feature>
<feature type="compositionally biased region" description="Basic and acidic residues" evidence="6">
    <location>
        <begin position="140"/>
        <end position="156"/>
    </location>
</feature>
<dbReference type="PANTHER" id="PTHR45868:SF83">
    <property type="entry name" value="HEAVY METAL-ASSOCIATED ISOPRENYLATED PLANT PROTEIN 33"/>
    <property type="match status" value="1"/>
</dbReference>
<comment type="subcellular location">
    <subcellularLocation>
        <location evidence="1">Membrane</location>
        <topology evidence="1">Peripheral membrane protein</topology>
    </subcellularLocation>
</comment>
<comment type="caution">
    <text evidence="8">The sequence shown here is derived from an EMBL/GenBank/DDBJ whole genome shotgun (WGS) entry which is preliminary data.</text>
</comment>
<dbReference type="PRINTS" id="PR01228">
    <property type="entry name" value="EGGSHELL"/>
</dbReference>
<dbReference type="InterPro" id="IPR036163">
    <property type="entry name" value="HMA_dom_sf"/>
</dbReference>
<dbReference type="PANTHER" id="PTHR45868">
    <property type="entry name" value="HEAVY METAL-ASSOCIATED ISOPRENYLATED PLANT PROTEIN 33-RELATED"/>
    <property type="match status" value="1"/>
</dbReference>
<keyword evidence="9" id="KW-1185">Reference proteome</keyword>
<evidence type="ECO:0000259" key="7">
    <source>
        <dbReference type="PROSITE" id="PS50846"/>
    </source>
</evidence>
<keyword evidence="3" id="KW-0479">Metal-binding</keyword>
<evidence type="ECO:0000313" key="8">
    <source>
        <dbReference type="EMBL" id="KAK2984075.1"/>
    </source>
</evidence>
<evidence type="ECO:0000313" key="9">
    <source>
        <dbReference type="Proteomes" id="UP001187471"/>
    </source>
</evidence>
<feature type="region of interest" description="Disordered" evidence="6">
    <location>
        <begin position="189"/>
        <end position="461"/>
    </location>
</feature>
<name>A0AA88UGN0_9ASTE</name>
<dbReference type="AlphaFoldDB" id="A0AA88UGN0"/>
<dbReference type="SUPFAM" id="SSF55008">
    <property type="entry name" value="HMA, heavy metal-associated domain"/>
    <property type="match status" value="1"/>
</dbReference>
<keyword evidence="2" id="KW-0488">Methylation</keyword>
<evidence type="ECO:0000256" key="3">
    <source>
        <dbReference type="ARBA" id="ARBA00022723"/>
    </source>
</evidence>
<dbReference type="GO" id="GO:0046872">
    <property type="term" value="F:metal ion binding"/>
    <property type="evidence" value="ECO:0007669"/>
    <property type="project" value="UniProtKB-KW"/>
</dbReference>
<dbReference type="PROSITE" id="PS50846">
    <property type="entry name" value="HMA_2"/>
    <property type="match status" value="1"/>
</dbReference>
<evidence type="ECO:0000256" key="2">
    <source>
        <dbReference type="ARBA" id="ARBA00022481"/>
    </source>
</evidence>